<organism evidence="1 2">
    <name type="scientific">Acaulospora colombiana</name>
    <dbReference type="NCBI Taxonomy" id="27376"/>
    <lineage>
        <taxon>Eukaryota</taxon>
        <taxon>Fungi</taxon>
        <taxon>Fungi incertae sedis</taxon>
        <taxon>Mucoromycota</taxon>
        <taxon>Glomeromycotina</taxon>
        <taxon>Glomeromycetes</taxon>
        <taxon>Diversisporales</taxon>
        <taxon>Acaulosporaceae</taxon>
        <taxon>Acaulospora</taxon>
    </lineage>
</organism>
<feature type="non-terminal residue" evidence="1">
    <location>
        <position position="109"/>
    </location>
</feature>
<proteinExistence type="predicted"/>
<protein>
    <submittedName>
        <fullName evidence="1">6831_t:CDS:1</fullName>
    </submittedName>
</protein>
<dbReference type="EMBL" id="CAJVPT010002419">
    <property type="protein sequence ID" value="CAG8480873.1"/>
    <property type="molecule type" value="Genomic_DNA"/>
</dbReference>
<reference evidence="1" key="1">
    <citation type="submission" date="2021-06" db="EMBL/GenBank/DDBJ databases">
        <authorList>
            <person name="Kallberg Y."/>
            <person name="Tangrot J."/>
            <person name="Rosling A."/>
        </authorList>
    </citation>
    <scope>NUCLEOTIDE SEQUENCE</scope>
    <source>
        <strain evidence="1">CL356</strain>
    </source>
</reference>
<evidence type="ECO:0000313" key="2">
    <source>
        <dbReference type="Proteomes" id="UP000789525"/>
    </source>
</evidence>
<keyword evidence="2" id="KW-1185">Reference proteome</keyword>
<sequence length="109" mass="11968">MNKACATRESSLRVSVQVNTSGEESKSGVDPAECLSVLNHIKDNCERLELMGIMTIGAPRKEMTEDPNPDFISLINLQKQFKESQGIELEVSMGMSDDFEEAIKLGSTS</sequence>
<gene>
    <name evidence="1" type="ORF">ACOLOM_LOCUS1985</name>
</gene>
<evidence type="ECO:0000313" key="1">
    <source>
        <dbReference type="EMBL" id="CAG8480873.1"/>
    </source>
</evidence>
<accession>A0ACA9KNL3</accession>
<dbReference type="Proteomes" id="UP000789525">
    <property type="component" value="Unassembled WGS sequence"/>
</dbReference>
<name>A0ACA9KNL3_9GLOM</name>
<comment type="caution">
    <text evidence="1">The sequence shown here is derived from an EMBL/GenBank/DDBJ whole genome shotgun (WGS) entry which is preliminary data.</text>
</comment>